<feature type="transmembrane region" description="Helical" evidence="9">
    <location>
        <begin position="232"/>
        <end position="258"/>
    </location>
</feature>
<comment type="caution">
    <text evidence="11">The sequence shown here is derived from an EMBL/GenBank/DDBJ whole genome shotgun (WGS) entry which is preliminary data.</text>
</comment>
<dbReference type="PANTHER" id="PTHR48090">
    <property type="entry name" value="UNDECAPRENYL-PHOSPHATE 4-DEOXY-4-FORMAMIDO-L-ARABINOSE TRANSFERASE-RELATED"/>
    <property type="match status" value="1"/>
</dbReference>
<protein>
    <submittedName>
        <fullName evidence="11">Glycosyltransferase</fullName>
    </submittedName>
</protein>
<evidence type="ECO:0000256" key="6">
    <source>
        <dbReference type="ARBA" id="ARBA00022989"/>
    </source>
</evidence>
<proteinExistence type="inferred from homology"/>
<evidence type="ECO:0000256" key="1">
    <source>
        <dbReference type="ARBA" id="ARBA00004651"/>
    </source>
</evidence>
<dbReference type="OrthoDB" id="9807778at2"/>
<dbReference type="Pfam" id="PF00535">
    <property type="entry name" value="Glycos_transf_2"/>
    <property type="match status" value="1"/>
</dbReference>
<dbReference type="InterPro" id="IPR001173">
    <property type="entry name" value="Glyco_trans_2-like"/>
</dbReference>
<evidence type="ECO:0000256" key="8">
    <source>
        <dbReference type="ARBA" id="ARBA00038152"/>
    </source>
</evidence>
<keyword evidence="4" id="KW-0808">Transferase</keyword>
<keyword evidence="7 9" id="KW-0472">Membrane</keyword>
<name>A0A443INS8_9BACI</name>
<comment type="similarity">
    <text evidence="8">Belongs to the glycosyltransferase 2 family. GtrB subfamily.</text>
</comment>
<dbReference type="SUPFAM" id="SSF53448">
    <property type="entry name" value="Nucleotide-diphospho-sugar transferases"/>
    <property type="match status" value="1"/>
</dbReference>
<accession>A0A443INS8</accession>
<evidence type="ECO:0000256" key="5">
    <source>
        <dbReference type="ARBA" id="ARBA00022692"/>
    </source>
</evidence>
<comment type="subcellular location">
    <subcellularLocation>
        <location evidence="1">Cell membrane</location>
        <topology evidence="1">Multi-pass membrane protein</topology>
    </subcellularLocation>
</comment>
<sequence>MKKLSLIIPCYNESAPLRDTYIEVKRVLELQQIKEDYTHEIIFVNDGSKDDTLEIIEGLSFRDESVKYISFSRNFGKEAAMLAGLEHSTGDMSIIIDADLQHPPHLIIDMLNFYEQGFDQVIAKRSRKGENFFRKWVTRFYYRLINKLIDVELVDGIGDFRLLSRKAINSLLSLSEYNRFSKGLFSWIGFEKKVIEYENQERVAGESKWGFGSLLNYAIDGMTSFNSKPLRLLIYLGLLITFLNVIYISITFINILIFGIDMPGYFTIISSILLLGGIQLIAIGVLGEYVGRIFYEVKRRPHYIVSQTNISPESDKNINKDQYLGVYK</sequence>
<keyword evidence="5 9" id="KW-0812">Transmembrane</keyword>
<keyword evidence="12" id="KW-1185">Reference proteome</keyword>
<gene>
    <name evidence="11" type="ORF">D4N35_012145</name>
</gene>
<organism evidence="11 12">
    <name type="scientific">Siminovitchia fortis</name>
    <dbReference type="NCBI Taxonomy" id="254758"/>
    <lineage>
        <taxon>Bacteria</taxon>
        <taxon>Bacillati</taxon>
        <taxon>Bacillota</taxon>
        <taxon>Bacilli</taxon>
        <taxon>Bacillales</taxon>
        <taxon>Bacillaceae</taxon>
        <taxon>Siminovitchia</taxon>
    </lineage>
</organism>
<dbReference type="EMBL" id="QYTU02000027">
    <property type="protein sequence ID" value="RWR08076.1"/>
    <property type="molecule type" value="Genomic_DNA"/>
</dbReference>
<feature type="domain" description="Glycosyltransferase 2-like" evidence="10">
    <location>
        <begin position="5"/>
        <end position="170"/>
    </location>
</feature>
<evidence type="ECO:0000256" key="9">
    <source>
        <dbReference type="SAM" id="Phobius"/>
    </source>
</evidence>
<dbReference type="RefSeq" id="WP_120073976.1">
    <property type="nucleotide sequence ID" value="NZ_CP126113.1"/>
</dbReference>
<keyword evidence="3" id="KW-0328">Glycosyltransferase</keyword>
<keyword evidence="2" id="KW-1003">Cell membrane</keyword>
<evidence type="ECO:0000313" key="11">
    <source>
        <dbReference type="EMBL" id="RWR08076.1"/>
    </source>
</evidence>
<reference evidence="11" key="1">
    <citation type="submission" date="2018-12" db="EMBL/GenBank/DDBJ databases">
        <authorList>
            <person name="Sun L."/>
            <person name="Chen Z."/>
        </authorList>
    </citation>
    <scope>NUCLEOTIDE SEQUENCE [LARGE SCALE GENOMIC DNA]</scope>
    <source>
        <strain evidence="11">DSM 16012</strain>
    </source>
</reference>
<evidence type="ECO:0000313" key="12">
    <source>
        <dbReference type="Proteomes" id="UP000273811"/>
    </source>
</evidence>
<dbReference type="GO" id="GO:0005886">
    <property type="term" value="C:plasma membrane"/>
    <property type="evidence" value="ECO:0007669"/>
    <property type="project" value="UniProtKB-SubCell"/>
</dbReference>
<dbReference type="CDD" id="cd04187">
    <property type="entry name" value="DPM1_like_bac"/>
    <property type="match status" value="1"/>
</dbReference>
<evidence type="ECO:0000256" key="2">
    <source>
        <dbReference type="ARBA" id="ARBA00022475"/>
    </source>
</evidence>
<dbReference type="InterPro" id="IPR029044">
    <property type="entry name" value="Nucleotide-diphossugar_trans"/>
</dbReference>
<dbReference type="AlphaFoldDB" id="A0A443INS8"/>
<dbReference type="Proteomes" id="UP000273811">
    <property type="component" value="Unassembled WGS sequence"/>
</dbReference>
<dbReference type="FunFam" id="3.90.550.10:FF:000079">
    <property type="entry name" value="Probable glycosyl transferase"/>
    <property type="match status" value="1"/>
</dbReference>
<dbReference type="GO" id="GO:0016757">
    <property type="term" value="F:glycosyltransferase activity"/>
    <property type="evidence" value="ECO:0007669"/>
    <property type="project" value="UniProtKB-KW"/>
</dbReference>
<dbReference type="Gene3D" id="3.90.550.10">
    <property type="entry name" value="Spore Coat Polysaccharide Biosynthesis Protein SpsA, Chain A"/>
    <property type="match status" value="1"/>
</dbReference>
<dbReference type="InterPro" id="IPR050256">
    <property type="entry name" value="Glycosyltransferase_2"/>
</dbReference>
<evidence type="ECO:0000256" key="4">
    <source>
        <dbReference type="ARBA" id="ARBA00022679"/>
    </source>
</evidence>
<evidence type="ECO:0000256" key="7">
    <source>
        <dbReference type="ARBA" id="ARBA00023136"/>
    </source>
</evidence>
<keyword evidence="6 9" id="KW-1133">Transmembrane helix</keyword>
<feature type="transmembrane region" description="Helical" evidence="9">
    <location>
        <begin position="264"/>
        <end position="290"/>
    </location>
</feature>
<evidence type="ECO:0000259" key="10">
    <source>
        <dbReference type="Pfam" id="PF00535"/>
    </source>
</evidence>
<dbReference type="PANTHER" id="PTHR48090:SF8">
    <property type="entry name" value="GLYCOSYLTRANSFERASE CSBB-RELATED"/>
    <property type="match status" value="1"/>
</dbReference>
<evidence type="ECO:0000256" key="3">
    <source>
        <dbReference type="ARBA" id="ARBA00022676"/>
    </source>
</evidence>